<dbReference type="PROSITE" id="PS51257">
    <property type="entry name" value="PROKAR_LIPOPROTEIN"/>
    <property type="match status" value="1"/>
</dbReference>
<dbReference type="Gene3D" id="2.130.10.10">
    <property type="entry name" value="YVTN repeat-like/Quinoprotein amine dehydrogenase"/>
    <property type="match status" value="2"/>
</dbReference>
<keyword evidence="3" id="KW-1185">Reference proteome</keyword>
<dbReference type="PANTHER" id="PTHR40274:SF3">
    <property type="entry name" value="VIRGINIAMYCIN B LYASE"/>
    <property type="match status" value="1"/>
</dbReference>
<evidence type="ECO:0000313" key="2">
    <source>
        <dbReference type="EMBL" id="PYE49486.1"/>
    </source>
</evidence>
<dbReference type="AlphaFoldDB" id="A0A318S135"/>
<protein>
    <recommendedName>
        <fullName evidence="4">Streptogramin lyase</fullName>
    </recommendedName>
</protein>
<keyword evidence="1" id="KW-0732">Signal</keyword>
<dbReference type="InterPro" id="IPR015943">
    <property type="entry name" value="WD40/YVTN_repeat-like_dom_sf"/>
</dbReference>
<dbReference type="OrthoDB" id="147661at2"/>
<dbReference type="PANTHER" id="PTHR40274">
    <property type="entry name" value="VIRGINIAMYCIN B LYASE"/>
    <property type="match status" value="1"/>
</dbReference>
<evidence type="ECO:0000256" key="1">
    <source>
        <dbReference type="SAM" id="SignalP"/>
    </source>
</evidence>
<accession>A0A318S135</accession>
<dbReference type="InterPro" id="IPR051344">
    <property type="entry name" value="Vgb"/>
</dbReference>
<feature type="signal peptide" evidence="1">
    <location>
        <begin position="1"/>
        <end position="20"/>
    </location>
</feature>
<comment type="caution">
    <text evidence="2">The sequence shown here is derived from an EMBL/GenBank/DDBJ whole genome shotgun (WGS) entry which is preliminary data.</text>
</comment>
<evidence type="ECO:0000313" key="3">
    <source>
        <dbReference type="Proteomes" id="UP000248326"/>
    </source>
</evidence>
<feature type="chain" id="PRO_5016360835" description="Streptogramin lyase" evidence="1">
    <location>
        <begin position="21"/>
        <end position="427"/>
    </location>
</feature>
<proteinExistence type="predicted"/>
<organism evidence="2 3">
    <name type="scientific">Deinococcus yavapaiensis KR-236</name>
    <dbReference type="NCBI Taxonomy" id="694435"/>
    <lineage>
        <taxon>Bacteria</taxon>
        <taxon>Thermotogati</taxon>
        <taxon>Deinococcota</taxon>
        <taxon>Deinococci</taxon>
        <taxon>Deinococcales</taxon>
        <taxon>Deinococcaceae</taxon>
        <taxon>Deinococcus</taxon>
    </lineage>
</organism>
<dbReference type="RefSeq" id="WP_146237404.1">
    <property type="nucleotide sequence ID" value="NZ_QJSX01000022.1"/>
</dbReference>
<reference evidence="2 3" key="1">
    <citation type="submission" date="2018-06" db="EMBL/GenBank/DDBJ databases">
        <title>Genomic Encyclopedia of Type Strains, Phase IV (KMG-IV): sequencing the most valuable type-strain genomes for metagenomic binning, comparative biology and taxonomic classification.</title>
        <authorList>
            <person name="Goeker M."/>
        </authorList>
    </citation>
    <scope>NUCLEOTIDE SEQUENCE [LARGE SCALE GENOMIC DNA]</scope>
    <source>
        <strain evidence="2 3">DSM 18048</strain>
    </source>
</reference>
<dbReference type="EMBL" id="QJSX01000022">
    <property type="protein sequence ID" value="PYE49486.1"/>
    <property type="molecule type" value="Genomic_DNA"/>
</dbReference>
<dbReference type="SUPFAM" id="SSF101898">
    <property type="entry name" value="NHL repeat"/>
    <property type="match status" value="1"/>
</dbReference>
<gene>
    <name evidence="2" type="ORF">DES52_12232</name>
</gene>
<evidence type="ECO:0008006" key="4">
    <source>
        <dbReference type="Google" id="ProtNLM"/>
    </source>
</evidence>
<dbReference type="Proteomes" id="UP000248326">
    <property type="component" value="Unassembled WGS sequence"/>
</dbReference>
<name>A0A318S135_9DEIO</name>
<sequence length="427" mass="46714">MKRLLLQRLTTALTVPLALAACGSNPTASTPGFTVNLVTLNAAATQGVPVQSQAIIKATGGFNGAVTASLVDPPLGVTLTADPVQVNSADAYLRLTLNVTNDTPLFTKVKVRFSGQGVTQERDVQFVSQPSFTPPGLQAAVRIEKLLRAPDGTLWLSAGQHQVESNAIFRFDPAARTWRTYRLLQQASSFTDTDTYDFLIAPDGMIWAVVQDPVALLRLNPTNGAVDIFTPEDNANLLTSISRASNGHLWIKRQNNTFTEFDPASLEFKEYTVPDAQLTSRSTMDAQDNLWFMQFPSNPALVQFNTTTKTFKKFPIGGTDMPYSSVDAKDHVWYVDSRTNTLGVLDPSTGTIDQRLLPKSFKGGDFKLDPFGGMWTLQEGALKLFDLEEDRLLSLPTVGNALSLEFAPNGDIWYVNSDGRLVSFPLE</sequence>